<gene>
    <name evidence="1" type="ORF">B296_00002267</name>
</gene>
<proteinExistence type="predicted"/>
<protein>
    <submittedName>
        <fullName evidence="1">Uncharacterized protein</fullName>
    </submittedName>
</protein>
<sequence>MTREQLTLSGTDAYDKERSVISRDVEFGWWPHSKFVIFLSAVPPNYLRSIIIAYVAAATHHSLLSEEPIGLSLYCIIVEAGIDGLDRRTLSS</sequence>
<dbReference type="Proteomes" id="UP000287651">
    <property type="component" value="Unassembled WGS sequence"/>
</dbReference>
<name>A0A427AK68_ENSVE</name>
<reference evidence="1 2" key="1">
    <citation type="journal article" date="2014" name="Agronomy (Basel)">
        <title>A Draft Genome Sequence for Ensete ventricosum, the Drought-Tolerant Tree Against Hunger.</title>
        <authorList>
            <person name="Harrison J."/>
            <person name="Moore K.A."/>
            <person name="Paszkiewicz K."/>
            <person name="Jones T."/>
            <person name="Grant M."/>
            <person name="Ambacheew D."/>
            <person name="Muzemil S."/>
            <person name="Studholme D.J."/>
        </authorList>
    </citation>
    <scope>NUCLEOTIDE SEQUENCE [LARGE SCALE GENOMIC DNA]</scope>
</reference>
<accession>A0A427AK68</accession>
<organism evidence="1 2">
    <name type="scientific">Ensete ventricosum</name>
    <name type="common">Abyssinian banana</name>
    <name type="synonym">Musa ensete</name>
    <dbReference type="NCBI Taxonomy" id="4639"/>
    <lineage>
        <taxon>Eukaryota</taxon>
        <taxon>Viridiplantae</taxon>
        <taxon>Streptophyta</taxon>
        <taxon>Embryophyta</taxon>
        <taxon>Tracheophyta</taxon>
        <taxon>Spermatophyta</taxon>
        <taxon>Magnoliopsida</taxon>
        <taxon>Liliopsida</taxon>
        <taxon>Zingiberales</taxon>
        <taxon>Musaceae</taxon>
        <taxon>Ensete</taxon>
    </lineage>
</organism>
<dbReference type="EMBL" id="AMZH03002136">
    <property type="protein sequence ID" value="RRT76645.1"/>
    <property type="molecule type" value="Genomic_DNA"/>
</dbReference>
<comment type="caution">
    <text evidence="1">The sequence shown here is derived from an EMBL/GenBank/DDBJ whole genome shotgun (WGS) entry which is preliminary data.</text>
</comment>
<dbReference type="AlphaFoldDB" id="A0A427AK68"/>
<evidence type="ECO:0000313" key="2">
    <source>
        <dbReference type="Proteomes" id="UP000287651"/>
    </source>
</evidence>
<evidence type="ECO:0000313" key="1">
    <source>
        <dbReference type="EMBL" id="RRT76645.1"/>
    </source>
</evidence>